<reference evidence="2" key="1">
    <citation type="journal article" date="2020" name="Nat. Commun.">
        <title>Large-scale genome sequencing of mycorrhizal fungi provides insights into the early evolution of symbiotic traits.</title>
        <authorList>
            <person name="Miyauchi S."/>
            <person name="Kiss E."/>
            <person name="Kuo A."/>
            <person name="Drula E."/>
            <person name="Kohler A."/>
            <person name="Sanchez-Garcia M."/>
            <person name="Morin E."/>
            <person name="Andreopoulos B."/>
            <person name="Barry K.W."/>
            <person name="Bonito G."/>
            <person name="Buee M."/>
            <person name="Carver A."/>
            <person name="Chen C."/>
            <person name="Cichocki N."/>
            <person name="Clum A."/>
            <person name="Culley D."/>
            <person name="Crous P.W."/>
            <person name="Fauchery L."/>
            <person name="Girlanda M."/>
            <person name="Hayes R.D."/>
            <person name="Keri Z."/>
            <person name="LaButti K."/>
            <person name="Lipzen A."/>
            <person name="Lombard V."/>
            <person name="Magnuson J."/>
            <person name="Maillard F."/>
            <person name="Murat C."/>
            <person name="Nolan M."/>
            <person name="Ohm R.A."/>
            <person name="Pangilinan J."/>
            <person name="Pereira M.F."/>
            <person name="Perotto S."/>
            <person name="Peter M."/>
            <person name="Pfister S."/>
            <person name="Riley R."/>
            <person name="Sitrit Y."/>
            <person name="Stielow J.B."/>
            <person name="Szollosi G."/>
            <person name="Zifcakova L."/>
            <person name="Stursova M."/>
            <person name="Spatafora J.W."/>
            <person name="Tedersoo L."/>
            <person name="Vaario L.M."/>
            <person name="Yamada A."/>
            <person name="Yan M."/>
            <person name="Wang P."/>
            <person name="Xu J."/>
            <person name="Bruns T."/>
            <person name="Baldrian P."/>
            <person name="Vilgalys R."/>
            <person name="Dunand C."/>
            <person name="Henrissat B."/>
            <person name="Grigoriev I.V."/>
            <person name="Hibbett D."/>
            <person name="Nagy L.G."/>
            <person name="Martin F.M."/>
        </authorList>
    </citation>
    <scope>NUCLEOTIDE SEQUENCE</scope>
    <source>
        <strain evidence="2">UP504</strain>
    </source>
</reference>
<name>A0A9P6AQ85_9AGAM</name>
<feature type="signal peptide" evidence="1">
    <location>
        <begin position="1"/>
        <end position="24"/>
    </location>
</feature>
<dbReference type="Proteomes" id="UP000886523">
    <property type="component" value="Unassembled WGS sequence"/>
</dbReference>
<keyword evidence="1" id="KW-0732">Signal</keyword>
<keyword evidence="3" id="KW-1185">Reference proteome</keyword>
<accession>A0A9P6AQ85</accession>
<organism evidence="2 3">
    <name type="scientific">Hydnum rufescens UP504</name>
    <dbReference type="NCBI Taxonomy" id="1448309"/>
    <lineage>
        <taxon>Eukaryota</taxon>
        <taxon>Fungi</taxon>
        <taxon>Dikarya</taxon>
        <taxon>Basidiomycota</taxon>
        <taxon>Agaricomycotina</taxon>
        <taxon>Agaricomycetes</taxon>
        <taxon>Cantharellales</taxon>
        <taxon>Hydnaceae</taxon>
        <taxon>Hydnum</taxon>
    </lineage>
</organism>
<evidence type="ECO:0000313" key="2">
    <source>
        <dbReference type="EMBL" id="KAF9508951.1"/>
    </source>
</evidence>
<evidence type="ECO:0000313" key="3">
    <source>
        <dbReference type="Proteomes" id="UP000886523"/>
    </source>
</evidence>
<gene>
    <name evidence="2" type="ORF">BS47DRAFT_1365577</name>
</gene>
<dbReference type="EMBL" id="MU129046">
    <property type="protein sequence ID" value="KAF9508951.1"/>
    <property type="molecule type" value="Genomic_DNA"/>
</dbReference>
<sequence length="125" mass="13962">MQRSAWFPLLAWARAILLAVVTSADISVVPAGVLPHICLSLLQPAQQSREKELTESPQTPDNMLVFNDITLAGLLWLKPTYRCFCHNKIQSRDITTEWGDHVDCGFVDASESQKFALLIVHAHHA</sequence>
<dbReference type="AlphaFoldDB" id="A0A9P6AQ85"/>
<evidence type="ECO:0000256" key="1">
    <source>
        <dbReference type="SAM" id="SignalP"/>
    </source>
</evidence>
<feature type="chain" id="PRO_5040362809" description="Secreted protein" evidence="1">
    <location>
        <begin position="25"/>
        <end position="125"/>
    </location>
</feature>
<proteinExistence type="predicted"/>
<comment type="caution">
    <text evidence="2">The sequence shown here is derived from an EMBL/GenBank/DDBJ whole genome shotgun (WGS) entry which is preliminary data.</text>
</comment>
<protein>
    <recommendedName>
        <fullName evidence="4">Secreted protein</fullName>
    </recommendedName>
</protein>
<evidence type="ECO:0008006" key="4">
    <source>
        <dbReference type="Google" id="ProtNLM"/>
    </source>
</evidence>